<protein>
    <submittedName>
        <fullName evidence="2">Uncharacterized protein</fullName>
    </submittedName>
</protein>
<feature type="compositionally biased region" description="Basic residues" evidence="1">
    <location>
        <begin position="1"/>
        <end position="10"/>
    </location>
</feature>
<sequence>MPFPRKKVKRNTCGLRDQSTPFQDTNEPGGDGPCDGNGSPAGQEPEISHPDDIRPCWSEEDLDDDMGYMDDPGIDDEMCRSGLQVRMFMLAMEFGDDPRDEDWVPPKLRRRKAKERIGRPETYVKGPDLASKSKWTFYHYKDLLEDQTTLEDCGFVPIKPLWWKEPNLQETSSLTSELDEDSEDSYIGIPDIDVVDASLENPKKRKVGTDAEELDDIGDSVGHDEGLAMETWEEELEGNAGLQQMEKWGWNELQEQIKADLEKNYKRLSLSQINQLMILRNFANLQTRGWLGGEGNAHSLLKDESILGSVTPQTFHRALCDEIFPLLGGVYMDGHEHEDVVKYRNEIFLPMMEEFECQMAHYVPNSNGELEHVEPSLAPGEREVIAEFQDETCCHANEYASSAWLRGDQQPLRKKGHGRLIHNSDFIEQVNGWLVVKNEDGSIQKSARKIIFPGSNGDPWWDCSQLIEQVQTQAIPIFEEAHPGCQALFVFDQSSAHAALPPDALKAFEMNKGNGGKQCQQCDTVIPQSNIHPEFCGKVQKMTTDDGLAKGLQQTLEEHGFKVSHLKAKCSPYWGWYKYCYQQAPKNTFDGAKKATYVAFDACPVDSWRFMSAYHVGLTGKAATWAVCKQKGHHSVS</sequence>
<dbReference type="OrthoDB" id="6511194at2759"/>
<gene>
    <name evidence="2" type="ORF">P691DRAFT_799222</name>
</gene>
<organism evidence="2 3">
    <name type="scientific">Macrolepiota fuliginosa MF-IS2</name>
    <dbReference type="NCBI Taxonomy" id="1400762"/>
    <lineage>
        <taxon>Eukaryota</taxon>
        <taxon>Fungi</taxon>
        <taxon>Dikarya</taxon>
        <taxon>Basidiomycota</taxon>
        <taxon>Agaricomycotina</taxon>
        <taxon>Agaricomycetes</taxon>
        <taxon>Agaricomycetidae</taxon>
        <taxon>Agaricales</taxon>
        <taxon>Agaricineae</taxon>
        <taxon>Agaricaceae</taxon>
        <taxon>Macrolepiota</taxon>
    </lineage>
</organism>
<dbReference type="PANTHER" id="PTHR35871:SF1">
    <property type="entry name" value="CXC1-LIKE CYSTEINE CLUSTER ASSOCIATED WITH KDZ TRANSPOSASES DOMAIN-CONTAINING PROTEIN"/>
    <property type="match status" value="1"/>
</dbReference>
<dbReference type="AlphaFoldDB" id="A0A9P5X086"/>
<name>A0A9P5X086_9AGAR</name>
<dbReference type="PANTHER" id="PTHR35871">
    <property type="entry name" value="EXPRESSED PROTEIN"/>
    <property type="match status" value="1"/>
</dbReference>
<feature type="compositionally biased region" description="Polar residues" evidence="1">
    <location>
        <begin position="17"/>
        <end position="26"/>
    </location>
</feature>
<evidence type="ECO:0000313" key="3">
    <source>
        <dbReference type="Proteomes" id="UP000807342"/>
    </source>
</evidence>
<dbReference type="EMBL" id="MU151839">
    <property type="protein sequence ID" value="KAF9441615.1"/>
    <property type="molecule type" value="Genomic_DNA"/>
</dbReference>
<comment type="caution">
    <text evidence="2">The sequence shown here is derived from an EMBL/GenBank/DDBJ whole genome shotgun (WGS) entry which is preliminary data.</text>
</comment>
<dbReference type="Proteomes" id="UP000807342">
    <property type="component" value="Unassembled WGS sequence"/>
</dbReference>
<reference evidence="2" key="1">
    <citation type="submission" date="2020-11" db="EMBL/GenBank/DDBJ databases">
        <authorList>
            <consortium name="DOE Joint Genome Institute"/>
            <person name="Ahrendt S."/>
            <person name="Riley R."/>
            <person name="Andreopoulos W."/>
            <person name="Labutti K."/>
            <person name="Pangilinan J."/>
            <person name="Ruiz-Duenas F.J."/>
            <person name="Barrasa J.M."/>
            <person name="Sanchez-Garcia M."/>
            <person name="Camarero S."/>
            <person name="Miyauchi S."/>
            <person name="Serrano A."/>
            <person name="Linde D."/>
            <person name="Babiker R."/>
            <person name="Drula E."/>
            <person name="Ayuso-Fernandez I."/>
            <person name="Pacheco R."/>
            <person name="Padilla G."/>
            <person name="Ferreira P."/>
            <person name="Barriuso J."/>
            <person name="Kellner H."/>
            <person name="Castanera R."/>
            <person name="Alfaro M."/>
            <person name="Ramirez L."/>
            <person name="Pisabarro A.G."/>
            <person name="Kuo A."/>
            <person name="Tritt A."/>
            <person name="Lipzen A."/>
            <person name="He G."/>
            <person name="Yan M."/>
            <person name="Ng V."/>
            <person name="Cullen D."/>
            <person name="Martin F."/>
            <person name="Rosso M.-N."/>
            <person name="Henrissat B."/>
            <person name="Hibbett D."/>
            <person name="Martinez A.T."/>
            <person name="Grigoriev I.V."/>
        </authorList>
    </citation>
    <scope>NUCLEOTIDE SEQUENCE</scope>
    <source>
        <strain evidence="2">MF-IS2</strain>
    </source>
</reference>
<evidence type="ECO:0000313" key="2">
    <source>
        <dbReference type="EMBL" id="KAF9441615.1"/>
    </source>
</evidence>
<feature type="region of interest" description="Disordered" evidence="1">
    <location>
        <begin position="1"/>
        <end position="60"/>
    </location>
</feature>
<proteinExistence type="predicted"/>
<evidence type="ECO:0000256" key="1">
    <source>
        <dbReference type="SAM" id="MobiDB-lite"/>
    </source>
</evidence>
<keyword evidence="3" id="KW-1185">Reference proteome</keyword>
<accession>A0A9P5X086</accession>